<keyword evidence="9" id="KW-1185">Reference proteome</keyword>
<organism evidence="8 9">
    <name type="scientific">Undibacter mobilis</name>
    <dbReference type="NCBI Taxonomy" id="2292256"/>
    <lineage>
        <taxon>Bacteria</taxon>
        <taxon>Pseudomonadati</taxon>
        <taxon>Pseudomonadota</taxon>
        <taxon>Alphaproteobacteria</taxon>
        <taxon>Hyphomicrobiales</taxon>
        <taxon>Nitrobacteraceae</taxon>
        <taxon>Undibacter</taxon>
    </lineage>
</organism>
<dbReference type="Pfam" id="PF05199">
    <property type="entry name" value="GMC_oxred_C"/>
    <property type="match status" value="1"/>
</dbReference>
<dbReference type="GO" id="GO:0050660">
    <property type="term" value="F:flavin adenine dinucleotide binding"/>
    <property type="evidence" value="ECO:0007669"/>
    <property type="project" value="InterPro"/>
</dbReference>
<accession>A0A371BAP1</accession>
<evidence type="ECO:0000313" key="8">
    <source>
        <dbReference type="EMBL" id="RDV04679.1"/>
    </source>
</evidence>
<comment type="caution">
    <text evidence="8">The sequence shown here is derived from an EMBL/GenBank/DDBJ whole genome shotgun (WGS) entry which is preliminary data.</text>
</comment>
<comment type="similarity">
    <text evidence="2 5">Belongs to the GMC oxidoreductase family.</text>
</comment>
<dbReference type="InterPro" id="IPR012132">
    <property type="entry name" value="GMC_OxRdtase"/>
</dbReference>
<dbReference type="AlphaFoldDB" id="A0A371BAP1"/>
<dbReference type="PANTHER" id="PTHR11552:SF147">
    <property type="entry name" value="CHOLINE DEHYDROGENASE, MITOCHONDRIAL"/>
    <property type="match status" value="1"/>
</dbReference>
<dbReference type="RefSeq" id="WP_115516705.1">
    <property type="nucleotide sequence ID" value="NZ_QRGO01000001.1"/>
</dbReference>
<dbReference type="SUPFAM" id="SSF51905">
    <property type="entry name" value="FAD/NAD(P)-binding domain"/>
    <property type="match status" value="1"/>
</dbReference>
<evidence type="ECO:0000259" key="7">
    <source>
        <dbReference type="PROSITE" id="PS00624"/>
    </source>
</evidence>
<name>A0A371BAP1_9BRAD</name>
<dbReference type="EMBL" id="QRGO01000001">
    <property type="protein sequence ID" value="RDV04679.1"/>
    <property type="molecule type" value="Genomic_DNA"/>
</dbReference>
<keyword evidence="4 5" id="KW-0274">FAD</keyword>
<reference evidence="9" key="1">
    <citation type="submission" date="2018-08" db="EMBL/GenBank/DDBJ databases">
        <authorList>
            <person name="Kim S.-J."/>
            <person name="Jung G.-Y."/>
        </authorList>
    </citation>
    <scope>NUCLEOTIDE SEQUENCE [LARGE SCALE GENOMIC DNA]</scope>
    <source>
        <strain evidence="9">GY_H</strain>
    </source>
</reference>
<evidence type="ECO:0000256" key="3">
    <source>
        <dbReference type="ARBA" id="ARBA00022630"/>
    </source>
</evidence>
<dbReference type="Pfam" id="PF00732">
    <property type="entry name" value="GMC_oxred_N"/>
    <property type="match status" value="1"/>
</dbReference>
<dbReference type="SUPFAM" id="SSF54373">
    <property type="entry name" value="FAD-linked reductases, C-terminal domain"/>
    <property type="match status" value="1"/>
</dbReference>
<dbReference type="GO" id="GO:0016614">
    <property type="term" value="F:oxidoreductase activity, acting on CH-OH group of donors"/>
    <property type="evidence" value="ECO:0007669"/>
    <property type="project" value="InterPro"/>
</dbReference>
<feature type="domain" description="Glucose-methanol-choline oxidoreductase N-terminal" evidence="7">
    <location>
        <begin position="261"/>
        <end position="275"/>
    </location>
</feature>
<evidence type="ECO:0000256" key="5">
    <source>
        <dbReference type="RuleBase" id="RU003968"/>
    </source>
</evidence>
<evidence type="ECO:0000256" key="1">
    <source>
        <dbReference type="ARBA" id="ARBA00001974"/>
    </source>
</evidence>
<dbReference type="OrthoDB" id="9785276at2"/>
<dbReference type="PIRSF" id="PIRSF000137">
    <property type="entry name" value="Alcohol_oxidase"/>
    <property type="match status" value="1"/>
</dbReference>
<sequence length="543" mass="58504">MATTSESAFDYVIVGGGAAGCVLAARLTENSNVTVCVLEAGPPDTNPLIRIPAGVIKLLFNPKVAWQFRTEGSPGTNGRPVFAPQGKTLGGSSSINGMIYNRGLPSDYNAWAQAGNKGWGYDDVLPYFKKSERRVGKGDDNIRGRSGPIPVTDNEWFTPLTEAFVAGVTGTGVPRNVDYNDGNQAGVGYMQRAIEHGRRVSAARGYLGQARGRVNLEVICRAQAERILFEGKRAVGVAFRQSTGGARRTIRARKEVIISAGSLNTPKLMQLSGIGPANVLQRLGVDPVHVLPGVGRNLSDHFGVRTVVEIKGAATANELSRGPRLGWEVAKWLMGRPSILGLSSSLAYVFGQSQAGLDQPDLQFVFTPISFKAGLFGVLDDFPGISLGVWPHRPHSRGYVEARSTNAFEDPIIQPNYLADSYDQRTIVAGIRQTRKFLGTPEFSKYVVRESVPGPALEGDDELLDFARQTGSTIYHFCGTSRMGPATDVNAVVDDHLRVHGVERLRIVDASIMPDVPSGNTYAPTLMLSEKGADLIRQDAAKL</sequence>
<dbReference type="InterPro" id="IPR036188">
    <property type="entry name" value="FAD/NAD-bd_sf"/>
</dbReference>
<comment type="cofactor">
    <cofactor evidence="1">
        <name>FAD</name>
        <dbReference type="ChEBI" id="CHEBI:57692"/>
    </cofactor>
</comment>
<protein>
    <submittedName>
        <fullName evidence="8">Choline dehydrogenase</fullName>
    </submittedName>
</protein>
<dbReference type="Gene3D" id="3.30.560.10">
    <property type="entry name" value="Glucose Oxidase, domain 3"/>
    <property type="match status" value="1"/>
</dbReference>
<evidence type="ECO:0000256" key="4">
    <source>
        <dbReference type="ARBA" id="ARBA00022827"/>
    </source>
</evidence>
<keyword evidence="3 5" id="KW-0285">Flavoprotein</keyword>
<evidence type="ECO:0000313" key="9">
    <source>
        <dbReference type="Proteomes" id="UP000263993"/>
    </source>
</evidence>
<dbReference type="Gene3D" id="3.50.50.60">
    <property type="entry name" value="FAD/NAD(P)-binding domain"/>
    <property type="match status" value="1"/>
</dbReference>
<proteinExistence type="inferred from homology"/>
<gene>
    <name evidence="8" type="ORF">DXH78_08955</name>
</gene>
<evidence type="ECO:0000259" key="6">
    <source>
        <dbReference type="PROSITE" id="PS00623"/>
    </source>
</evidence>
<dbReference type="Proteomes" id="UP000263993">
    <property type="component" value="Unassembled WGS sequence"/>
</dbReference>
<dbReference type="InterPro" id="IPR007867">
    <property type="entry name" value="GMC_OxRtase_C"/>
</dbReference>
<dbReference type="PROSITE" id="PS00624">
    <property type="entry name" value="GMC_OXRED_2"/>
    <property type="match status" value="1"/>
</dbReference>
<dbReference type="PANTHER" id="PTHR11552">
    <property type="entry name" value="GLUCOSE-METHANOL-CHOLINE GMC OXIDOREDUCTASE"/>
    <property type="match status" value="1"/>
</dbReference>
<dbReference type="InterPro" id="IPR000172">
    <property type="entry name" value="GMC_OxRdtase_N"/>
</dbReference>
<feature type="domain" description="Glucose-methanol-choline oxidoreductase N-terminal" evidence="6">
    <location>
        <begin position="86"/>
        <end position="109"/>
    </location>
</feature>
<dbReference type="PROSITE" id="PS00623">
    <property type="entry name" value="GMC_OXRED_1"/>
    <property type="match status" value="1"/>
</dbReference>
<evidence type="ECO:0000256" key="2">
    <source>
        <dbReference type="ARBA" id="ARBA00010790"/>
    </source>
</evidence>